<evidence type="ECO:0000313" key="12">
    <source>
        <dbReference type="Proteomes" id="UP000282977"/>
    </source>
</evidence>
<dbReference type="SUPFAM" id="SSF54637">
    <property type="entry name" value="Thioesterase/thiol ester dehydrase-isomerase"/>
    <property type="match status" value="2"/>
</dbReference>
<keyword evidence="4" id="KW-0443">Lipid metabolism</keyword>
<dbReference type="InterPro" id="IPR003703">
    <property type="entry name" value="Acyl_CoA_thio"/>
</dbReference>
<comment type="similarity">
    <text evidence="1">Belongs to the C/M/P thioester hydrolase family.</text>
</comment>
<evidence type="ECO:0000256" key="8">
    <source>
        <dbReference type="ARBA" id="ARBA00079653"/>
    </source>
</evidence>
<gene>
    <name evidence="11" type="ORF">ENE74_10850</name>
</gene>
<dbReference type="RefSeq" id="WP_127690947.1">
    <property type="nucleotide sequence ID" value="NZ_RZUL01000003.1"/>
</dbReference>
<dbReference type="InterPro" id="IPR029069">
    <property type="entry name" value="HotDog_dom_sf"/>
</dbReference>
<comment type="caution">
    <text evidence="11">The sequence shown here is derived from an EMBL/GenBank/DDBJ whole genome shotgun (WGS) entry which is preliminary data.</text>
</comment>
<dbReference type="FunFam" id="2.40.160.210:FF:000001">
    <property type="entry name" value="Acyl-CoA thioesterase II"/>
    <property type="match status" value="1"/>
</dbReference>
<evidence type="ECO:0000259" key="10">
    <source>
        <dbReference type="Pfam" id="PF20789"/>
    </source>
</evidence>
<dbReference type="GO" id="GO:0047617">
    <property type="term" value="F:fatty acyl-CoA hydrolase activity"/>
    <property type="evidence" value="ECO:0007669"/>
    <property type="project" value="UniProtKB-EC"/>
</dbReference>
<dbReference type="CDD" id="cd03445">
    <property type="entry name" value="Thioesterase_II_repeat2"/>
    <property type="match status" value="1"/>
</dbReference>
<dbReference type="InterPro" id="IPR042171">
    <property type="entry name" value="Acyl-CoA_hotdog"/>
</dbReference>
<feature type="domain" description="Acyl-CoA thioesterase-like N-terminal HotDog" evidence="9">
    <location>
        <begin position="39"/>
        <end position="117"/>
    </location>
</feature>
<dbReference type="GO" id="GO:0006637">
    <property type="term" value="P:acyl-CoA metabolic process"/>
    <property type="evidence" value="ECO:0007669"/>
    <property type="project" value="InterPro"/>
</dbReference>
<keyword evidence="12" id="KW-1185">Reference proteome</keyword>
<evidence type="ECO:0000256" key="2">
    <source>
        <dbReference type="ARBA" id="ARBA00011881"/>
    </source>
</evidence>
<evidence type="ECO:0000256" key="4">
    <source>
        <dbReference type="ARBA" id="ARBA00023098"/>
    </source>
</evidence>
<reference evidence="11 12" key="1">
    <citation type="submission" date="2019-01" db="EMBL/GenBank/DDBJ databases">
        <authorList>
            <person name="Chen W.-M."/>
        </authorList>
    </citation>
    <scope>NUCLEOTIDE SEQUENCE [LARGE SCALE GENOMIC DNA]</scope>
    <source>
        <strain evidence="11 12">TLA-22</strain>
    </source>
</reference>
<evidence type="ECO:0000256" key="1">
    <source>
        <dbReference type="ARBA" id="ARBA00006538"/>
    </source>
</evidence>
<dbReference type="Pfam" id="PF13622">
    <property type="entry name" value="4HBT_3"/>
    <property type="match status" value="1"/>
</dbReference>
<evidence type="ECO:0000256" key="3">
    <source>
        <dbReference type="ARBA" id="ARBA00022801"/>
    </source>
</evidence>
<dbReference type="Pfam" id="PF20789">
    <property type="entry name" value="4HBT_3C"/>
    <property type="match status" value="1"/>
</dbReference>
<accession>A0A437J6Z0</accession>
<evidence type="ECO:0000256" key="5">
    <source>
        <dbReference type="ARBA" id="ARBA00038894"/>
    </source>
</evidence>
<dbReference type="Gene3D" id="2.40.160.210">
    <property type="entry name" value="Acyl-CoA thioesterase, double hotdog domain"/>
    <property type="match status" value="1"/>
</dbReference>
<sequence>MTDSAELTADMLVGGLLRLLEVSPLSDMQFRGARMPGGKGRVFGGQVIGQALMAAIKTIEGEKLVHSLHAYFMRPGDEDYPIDYRVEADFDGGTFSNRRVVALQHDKPILNLVASFQKPEGGLSHQVAMPDVPPPEALEDQADYARRHADQISPAHFRLLTRPSPLEIRTVGVPTFFRTEPGDPCYAMWFRTRAPVSADQHRHRAVLALATDLALLATSLLPHGRRLQNENIQAASLDHALWFHEDVAVDDWLLYTMDSPWTGHARGFNRGMIFNRAGVLVASCAQEGLIRLKA</sequence>
<keyword evidence="3" id="KW-0378">Hydrolase</keyword>
<evidence type="ECO:0000313" key="11">
    <source>
        <dbReference type="EMBL" id="RVT40948.1"/>
    </source>
</evidence>
<dbReference type="OrthoDB" id="9781019at2"/>
<dbReference type="EC" id="3.1.2.20" evidence="5"/>
<dbReference type="AlphaFoldDB" id="A0A437J6Z0"/>
<comment type="subunit">
    <text evidence="2">Homotetramer.</text>
</comment>
<comment type="catalytic activity">
    <reaction evidence="6">
        <text>a fatty acyl-CoA + H2O = a fatty acid + CoA + H(+)</text>
        <dbReference type="Rhea" id="RHEA:16781"/>
        <dbReference type="ChEBI" id="CHEBI:15377"/>
        <dbReference type="ChEBI" id="CHEBI:15378"/>
        <dbReference type="ChEBI" id="CHEBI:28868"/>
        <dbReference type="ChEBI" id="CHEBI:57287"/>
        <dbReference type="ChEBI" id="CHEBI:77636"/>
        <dbReference type="EC" id="3.1.2.20"/>
    </reaction>
    <physiologicalReaction direction="left-to-right" evidence="6">
        <dbReference type="Rhea" id="RHEA:16782"/>
    </physiologicalReaction>
</comment>
<dbReference type="EMBL" id="RZUL01000003">
    <property type="protein sequence ID" value="RVT40948.1"/>
    <property type="molecule type" value="Genomic_DNA"/>
</dbReference>
<feature type="domain" description="Acyl-CoA thioesterase-like C-terminal" evidence="10">
    <location>
        <begin position="163"/>
        <end position="290"/>
    </location>
</feature>
<dbReference type="Proteomes" id="UP000282977">
    <property type="component" value="Unassembled WGS sequence"/>
</dbReference>
<dbReference type="PANTHER" id="PTHR11066">
    <property type="entry name" value="ACYL-COA THIOESTERASE"/>
    <property type="match status" value="1"/>
</dbReference>
<name>A0A437J6Z0_9SPHN</name>
<dbReference type="CDD" id="cd03444">
    <property type="entry name" value="Thioesterase_II_repeat1"/>
    <property type="match status" value="1"/>
</dbReference>
<evidence type="ECO:0000259" key="9">
    <source>
        <dbReference type="Pfam" id="PF13622"/>
    </source>
</evidence>
<dbReference type="PANTHER" id="PTHR11066:SF34">
    <property type="entry name" value="ACYL-COENZYME A THIOESTERASE 8"/>
    <property type="match status" value="1"/>
</dbReference>
<evidence type="ECO:0000256" key="7">
    <source>
        <dbReference type="ARBA" id="ARBA00071120"/>
    </source>
</evidence>
<protein>
    <recommendedName>
        <fullName evidence="7">Acyl-CoA thioesterase 2</fullName>
        <ecNumber evidence="5">3.1.2.20</ecNumber>
    </recommendedName>
    <alternativeName>
        <fullName evidence="8">Thioesterase II</fullName>
    </alternativeName>
</protein>
<dbReference type="InterPro" id="IPR049450">
    <property type="entry name" value="ACOT8-like_C"/>
</dbReference>
<organism evidence="11 12">
    <name type="scientific">Sphingobium algorifonticola</name>
    <dbReference type="NCBI Taxonomy" id="2008318"/>
    <lineage>
        <taxon>Bacteria</taxon>
        <taxon>Pseudomonadati</taxon>
        <taxon>Pseudomonadota</taxon>
        <taxon>Alphaproteobacteria</taxon>
        <taxon>Sphingomonadales</taxon>
        <taxon>Sphingomonadaceae</taxon>
        <taxon>Sphingobium</taxon>
    </lineage>
</organism>
<dbReference type="InterPro" id="IPR049449">
    <property type="entry name" value="TesB_ACOT8-like_N"/>
</dbReference>
<proteinExistence type="inferred from homology"/>
<evidence type="ECO:0000256" key="6">
    <source>
        <dbReference type="ARBA" id="ARBA00050943"/>
    </source>
</evidence>
<dbReference type="GO" id="GO:0009062">
    <property type="term" value="P:fatty acid catabolic process"/>
    <property type="evidence" value="ECO:0007669"/>
    <property type="project" value="TreeGrafter"/>
</dbReference>